<keyword evidence="1" id="KW-0472">Membrane</keyword>
<evidence type="ECO:0000313" key="3">
    <source>
        <dbReference type="Proteomes" id="UP000095564"/>
    </source>
</evidence>
<sequence>MRHDKFLRKEDITINDLIKKYGIIAVLLASTIVIISEFLDDYGRCIFCIFFGLLIMWAYISV</sequence>
<feature type="transmembrane region" description="Helical" evidence="1">
    <location>
        <begin position="21"/>
        <end position="36"/>
    </location>
</feature>
<evidence type="ECO:0000313" key="2">
    <source>
        <dbReference type="EMBL" id="CUP62871.1"/>
    </source>
</evidence>
<keyword evidence="1" id="KW-0812">Transmembrane</keyword>
<keyword evidence="1" id="KW-1133">Transmembrane helix</keyword>
<accession>A0A174PTE1</accession>
<dbReference type="AlphaFoldDB" id="A0A174PTE1"/>
<dbReference type="EMBL" id="CZAU01000016">
    <property type="protein sequence ID" value="CUP62871.1"/>
    <property type="molecule type" value="Genomic_DNA"/>
</dbReference>
<protein>
    <submittedName>
        <fullName evidence="2">Uncharacterized protein</fullName>
    </submittedName>
</protein>
<organism evidence="2 3">
    <name type="scientific">Anaerostipes hadrus</name>
    <dbReference type="NCBI Taxonomy" id="649756"/>
    <lineage>
        <taxon>Bacteria</taxon>
        <taxon>Bacillati</taxon>
        <taxon>Bacillota</taxon>
        <taxon>Clostridia</taxon>
        <taxon>Lachnospirales</taxon>
        <taxon>Lachnospiraceae</taxon>
        <taxon>Anaerostipes</taxon>
    </lineage>
</organism>
<reference evidence="2 3" key="1">
    <citation type="submission" date="2015-09" db="EMBL/GenBank/DDBJ databases">
        <authorList>
            <consortium name="Pathogen Informatics"/>
        </authorList>
    </citation>
    <scope>NUCLEOTIDE SEQUENCE [LARGE SCALE GENOMIC DNA]</scope>
    <source>
        <strain evidence="2 3">2789STDY5834908</strain>
    </source>
</reference>
<gene>
    <name evidence="2" type="ORF">ERS852520_01810</name>
</gene>
<name>A0A174PTE1_ANAHA</name>
<evidence type="ECO:0000256" key="1">
    <source>
        <dbReference type="SAM" id="Phobius"/>
    </source>
</evidence>
<proteinExistence type="predicted"/>
<feature type="transmembrane region" description="Helical" evidence="1">
    <location>
        <begin position="42"/>
        <end position="60"/>
    </location>
</feature>
<dbReference type="Proteomes" id="UP000095564">
    <property type="component" value="Unassembled WGS sequence"/>
</dbReference>